<dbReference type="Gene3D" id="1.50.10.100">
    <property type="entry name" value="Chondroitin AC/alginate lyase"/>
    <property type="match status" value="1"/>
</dbReference>
<reference evidence="5 6" key="1">
    <citation type="submission" date="2024-07" db="EMBL/GenBank/DDBJ databases">
        <title>Novosphingobium kalidii RD2P27.</title>
        <authorList>
            <person name="Sun J.-Q."/>
        </authorList>
    </citation>
    <scope>NUCLEOTIDE SEQUENCE [LARGE SCALE GENOMIC DNA]</scope>
    <source>
        <strain evidence="5 6">RD2P27</strain>
    </source>
</reference>
<evidence type="ECO:0000256" key="2">
    <source>
        <dbReference type="ARBA" id="ARBA00023239"/>
    </source>
</evidence>
<gene>
    <name evidence="5" type="ORF">ABVV53_00840</name>
</gene>
<evidence type="ECO:0000256" key="1">
    <source>
        <dbReference type="ARBA" id="ARBA00022729"/>
    </source>
</evidence>
<keyword evidence="1 3" id="KW-0732">Signal</keyword>
<protein>
    <submittedName>
        <fullName evidence="5">Alginate lyase family protein</fullName>
    </submittedName>
</protein>
<evidence type="ECO:0000313" key="6">
    <source>
        <dbReference type="Proteomes" id="UP001548713"/>
    </source>
</evidence>
<dbReference type="RefSeq" id="WP_353982427.1">
    <property type="nucleotide sequence ID" value="NZ_JBEWLY010000004.1"/>
</dbReference>
<feature type="domain" description="Alginate lyase" evidence="4">
    <location>
        <begin position="46"/>
        <end position="274"/>
    </location>
</feature>
<feature type="signal peptide" evidence="3">
    <location>
        <begin position="1"/>
        <end position="24"/>
    </location>
</feature>
<accession>A0ABV2CWN2</accession>
<dbReference type="EMBL" id="JBEWLY010000004">
    <property type="protein sequence ID" value="MET1754015.1"/>
    <property type="molecule type" value="Genomic_DNA"/>
</dbReference>
<dbReference type="InterPro" id="IPR008397">
    <property type="entry name" value="Alginate_lyase_dom"/>
</dbReference>
<comment type="caution">
    <text evidence="5">The sequence shown here is derived from an EMBL/GenBank/DDBJ whole genome shotgun (WGS) entry which is preliminary data.</text>
</comment>
<evidence type="ECO:0000259" key="4">
    <source>
        <dbReference type="Pfam" id="PF05426"/>
    </source>
</evidence>
<keyword evidence="6" id="KW-1185">Reference proteome</keyword>
<name>A0ABV2CWN2_9SPHN</name>
<dbReference type="Pfam" id="PF05426">
    <property type="entry name" value="Alginate_lyase"/>
    <property type="match status" value="1"/>
</dbReference>
<proteinExistence type="predicted"/>
<feature type="chain" id="PRO_5046318107" evidence="3">
    <location>
        <begin position="25"/>
        <end position="345"/>
    </location>
</feature>
<dbReference type="SUPFAM" id="SSF48230">
    <property type="entry name" value="Chondroitin AC/alginate lyase"/>
    <property type="match status" value="1"/>
</dbReference>
<evidence type="ECO:0000313" key="5">
    <source>
        <dbReference type="EMBL" id="MET1754015.1"/>
    </source>
</evidence>
<dbReference type="Proteomes" id="UP001548713">
    <property type="component" value="Unassembled WGS sequence"/>
</dbReference>
<dbReference type="InterPro" id="IPR008929">
    <property type="entry name" value="Chondroitin_lyas"/>
</dbReference>
<keyword evidence="2 5" id="KW-0456">Lyase</keyword>
<evidence type="ECO:0000256" key="3">
    <source>
        <dbReference type="SAM" id="SignalP"/>
    </source>
</evidence>
<dbReference type="GO" id="GO:0016829">
    <property type="term" value="F:lyase activity"/>
    <property type="evidence" value="ECO:0007669"/>
    <property type="project" value="UniProtKB-KW"/>
</dbReference>
<organism evidence="5 6">
    <name type="scientific">Novosphingobium kalidii</name>
    <dbReference type="NCBI Taxonomy" id="3230299"/>
    <lineage>
        <taxon>Bacteria</taxon>
        <taxon>Pseudomonadati</taxon>
        <taxon>Pseudomonadota</taxon>
        <taxon>Alphaproteobacteria</taxon>
        <taxon>Sphingomonadales</taxon>
        <taxon>Sphingomonadaceae</taxon>
        <taxon>Novosphingobium</taxon>
    </lineage>
</organism>
<sequence length="345" mass="38084">MISSRAAVLLAFAIFVLVPLDAYAAPESCRDSALIPSDLNIAVRYKASDPTQSELDPDKVREQAAVRRRIERPVGRIVAMADRYRHARNVATKRRLQECLALSFESLASARSLEGVKSKAAAYYRNWMITALAISYLKAELPSASQLQSESIRSWFERHAIGIQAFERDRVQSKHIDNHVYWSGAALAAVGRVLGRADLKSEANDILALGASQVREDGTLASESNRGTRARHYHLFAAAPLATIILLQEVPTSAVTRRQLHRLASSIIQSTDDERDSSIAKRAGAPQQAETTPFLYPLLHVFAFGDSSISERVETLAKGVNMRSFFLGGELSFLLSRLDPNNPLQ</sequence>